<dbReference type="Proteomes" id="UP000002729">
    <property type="component" value="Unassembled WGS sequence"/>
</dbReference>
<dbReference type="GO" id="GO:0005680">
    <property type="term" value="C:anaphase-promoting complex"/>
    <property type="evidence" value="ECO:0007669"/>
    <property type="project" value="InterPro"/>
</dbReference>
<evidence type="ECO:0000256" key="2">
    <source>
        <dbReference type="ARBA" id="ARBA00022618"/>
    </source>
</evidence>
<name>F0YIQ8_AURAN</name>
<evidence type="ECO:0000259" key="7">
    <source>
        <dbReference type="Pfam" id="PF21282"/>
    </source>
</evidence>
<evidence type="ECO:0000313" key="9">
    <source>
        <dbReference type="Proteomes" id="UP000002729"/>
    </source>
</evidence>
<keyword evidence="9" id="KW-1185">Reference proteome</keyword>
<comment type="similarity">
    <text evidence="1">Belongs to the APC1 family.</text>
</comment>
<dbReference type="GO" id="GO:0060090">
    <property type="term" value="F:molecular adaptor activity"/>
    <property type="evidence" value="ECO:0007669"/>
    <property type="project" value="TreeGrafter"/>
</dbReference>
<keyword evidence="3" id="KW-0677">Repeat</keyword>
<evidence type="ECO:0000256" key="5">
    <source>
        <dbReference type="ARBA" id="ARBA00023306"/>
    </source>
</evidence>
<dbReference type="Gene3D" id="1.25.10.10">
    <property type="entry name" value="Leucine-rich Repeat Variant"/>
    <property type="match status" value="2"/>
</dbReference>
<dbReference type="AlphaFoldDB" id="F0YIQ8"/>
<reference evidence="8 9" key="1">
    <citation type="journal article" date="2011" name="Proc. Natl. Acad. Sci. U.S.A.">
        <title>Niche of harmful alga Aureococcus anophagefferens revealed through ecogenomics.</title>
        <authorList>
            <person name="Gobler C.J."/>
            <person name="Berry D.L."/>
            <person name="Dyhrman S.T."/>
            <person name="Wilhelm S.W."/>
            <person name="Salamov A."/>
            <person name="Lobanov A.V."/>
            <person name="Zhang Y."/>
            <person name="Collier J.L."/>
            <person name="Wurch L.L."/>
            <person name="Kustka A.B."/>
            <person name="Dill B.D."/>
            <person name="Shah M."/>
            <person name="VerBerkmoes N.C."/>
            <person name="Kuo A."/>
            <person name="Terry A."/>
            <person name="Pangilinan J."/>
            <person name="Lindquist E.A."/>
            <person name="Lucas S."/>
            <person name="Paulsen I.T."/>
            <person name="Hattenrath-Lehmann T.K."/>
            <person name="Talmage S.C."/>
            <person name="Walker E.A."/>
            <person name="Koch F."/>
            <person name="Burson A.M."/>
            <person name="Marcoval M.A."/>
            <person name="Tang Y.Z."/>
            <person name="Lecleir G.R."/>
            <person name="Coyne K.J."/>
            <person name="Berg G.M."/>
            <person name="Bertrand E.M."/>
            <person name="Saito M.A."/>
            <person name="Gladyshev V.N."/>
            <person name="Grigoriev I.V."/>
        </authorList>
    </citation>
    <scope>NUCLEOTIDE SEQUENCE [LARGE SCALE GENOMIC DNA]</scope>
    <source>
        <strain evidence="9">CCMP 1984</strain>
    </source>
</reference>
<dbReference type="InterPro" id="IPR024990">
    <property type="entry name" value="Apc1"/>
</dbReference>
<protein>
    <submittedName>
        <fullName evidence="8">Uncharacterized protein</fullName>
    </submittedName>
</protein>
<dbReference type="InterPro" id="IPR048971">
    <property type="entry name" value="Apc1_3rd"/>
</dbReference>
<dbReference type="EMBL" id="GL833145">
    <property type="protein sequence ID" value="EGB04934.1"/>
    <property type="molecule type" value="Genomic_DNA"/>
</dbReference>
<organism evidence="9">
    <name type="scientific">Aureococcus anophagefferens</name>
    <name type="common">Harmful bloom alga</name>
    <dbReference type="NCBI Taxonomy" id="44056"/>
    <lineage>
        <taxon>Eukaryota</taxon>
        <taxon>Sar</taxon>
        <taxon>Stramenopiles</taxon>
        <taxon>Ochrophyta</taxon>
        <taxon>Pelagophyceae</taxon>
        <taxon>Pelagomonadales</taxon>
        <taxon>Pelagomonadaceae</taxon>
        <taxon>Aureococcus</taxon>
    </lineage>
</organism>
<feature type="domain" description="Anaphase-promoting complex subunit 1 C-terminal" evidence="6">
    <location>
        <begin position="720"/>
        <end position="857"/>
    </location>
</feature>
<dbReference type="Pfam" id="PF21282">
    <property type="entry name" value="APC1_3rd"/>
    <property type="match status" value="1"/>
</dbReference>
<evidence type="ECO:0000259" key="6">
    <source>
        <dbReference type="Pfam" id="PF18122"/>
    </source>
</evidence>
<dbReference type="PANTHER" id="PTHR12827:SF3">
    <property type="entry name" value="ANAPHASE-PROMOTING COMPLEX SUBUNIT 1"/>
    <property type="match status" value="1"/>
</dbReference>
<proteinExistence type="inferred from homology"/>
<dbReference type="PANTHER" id="PTHR12827">
    <property type="entry name" value="MEIOTIC CHECKPOINT REGULATOR TSG24 FAMILY MEMBER"/>
    <property type="match status" value="1"/>
</dbReference>
<keyword evidence="4" id="KW-0498">Mitosis</keyword>
<dbReference type="eggNOG" id="KOG1858">
    <property type="taxonomic scope" value="Eukaryota"/>
</dbReference>
<dbReference type="RefSeq" id="XP_009040289.1">
    <property type="nucleotide sequence ID" value="XM_009042041.1"/>
</dbReference>
<dbReference type="OMA" id="RILHECV"/>
<evidence type="ECO:0000256" key="1">
    <source>
        <dbReference type="ARBA" id="ARBA00010547"/>
    </source>
</evidence>
<feature type="domain" description="Anaphase-promoting complex subunit 1 beta-sandwich" evidence="7">
    <location>
        <begin position="576"/>
        <end position="664"/>
    </location>
</feature>
<keyword evidence="2" id="KW-0132">Cell division</keyword>
<dbReference type="GO" id="GO:0007091">
    <property type="term" value="P:metaphase/anaphase transition of mitotic cell cycle"/>
    <property type="evidence" value="ECO:0007669"/>
    <property type="project" value="TreeGrafter"/>
</dbReference>
<dbReference type="OrthoDB" id="26401at2759"/>
<dbReference type="GO" id="GO:0051301">
    <property type="term" value="P:cell division"/>
    <property type="evidence" value="ECO:0007669"/>
    <property type="project" value="UniProtKB-KW"/>
</dbReference>
<keyword evidence="5" id="KW-0131">Cell cycle</keyword>
<dbReference type="Pfam" id="PF18122">
    <property type="entry name" value="APC1_C"/>
    <property type="match status" value="1"/>
</dbReference>
<evidence type="ECO:0000256" key="3">
    <source>
        <dbReference type="ARBA" id="ARBA00022737"/>
    </source>
</evidence>
<dbReference type="InterPro" id="IPR041221">
    <property type="entry name" value="APC1_C"/>
</dbReference>
<dbReference type="KEGG" id="aaf:AURANDRAFT_38761"/>
<gene>
    <name evidence="8" type="ORF">AURANDRAFT_38761</name>
</gene>
<evidence type="ECO:0000313" key="8">
    <source>
        <dbReference type="EMBL" id="EGB04934.1"/>
    </source>
</evidence>
<dbReference type="InterPro" id="IPR011989">
    <property type="entry name" value="ARM-like"/>
</dbReference>
<dbReference type="InParanoid" id="F0YIQ8"/>
<dbReference type="GO" id="GO:0031145">
    <property type="term" value="P:anaphase-promoting complex-dependent catabolic process"/>
    <property type="evidence" value="ECO:0007669"/>
    <property type="project" value="TreeGrafter"/>
</dbReference>
<dbReference type="GeneID" id="20221904"/>
<evidence type="ECO:0000256" key="4">
    <source>
        <dbReference type="ARBA" id="ARBA00022776"/>
    </source>
</evidence>
<dbReference type="GO" id="GO:0070979">
    <property type="term" value="P:protein K11-linked ubiquitination"/>
    <property type="evidence" value="ECO:0007669"/>
    <property type="project" value="TreeGrafter"/>
</dbReference>
<sequence length="874" mass="96285">MSLVGKTPPCNTTVALDISSPAAEALSLWPQFHNGVAAGLRLRPWRLDTSVASKCRQSACVTRTWIVYNRPSTPTSQHGGLLLALGLQRHLSVLAMTDIYEYLTLGHDPTTVGILLGMAVAKHGTADAAVSKMLCLHIPALLPQPFAEMEVSAAAQTAAMTGIGLLYSGTAHRLMAEFLLSEISRRTHGDRTRDREAYSLAAGLALGMITLGHGTSLEAAGLADLRIAQRLHRALTGGCERRKVGQLSAILSCAGDARNRYASDQLRCSRVREGEYINTDVTAPGAILALGLHFLQTNSAAAAARLYLPDTHVLLDNVRPDLLLLRVVARGLILWDSLRPSIAWVEAQLPRVVLGSMRALKLSAHMKILKSSCYGKFCSTHIASIPNGVDWDTIRQAHANIVTGGCFVLGLRYAGTGCTVAAATLRHFLVHFKMLRDTNENQTSLNTKTDMISCLHTLLWRPDRPTLEMCLGATAIALGMVMAGTGDLASLRLLRELRWRVDDGITYGTHMALHMSIGLLFLGGGRASLFRSKESIAALLTAFYPRFPRSPEDNQYHLQPLRHLWVLAVDWRGIKAVDVETGKDAPVPLQVELRSLADYVTIRVADGWSTTQSIRIMAPCLLPPLSDIISIRVASERYYPAALDTQNERHAAALSKLLIYVKRRPGYLSYMRDPYALRERLREEEAFRDKEYGHGSVRVLAPWARPLQSCPETGLETSDILASYTDDPILLTFARQFCDHFDPHTGGEMKQAQIWGGGAYGGPLGGAPSHIQRWCARILHECVAYDKPMVLLLYMQLHHAALTIHWAKHSHHAWSLRMTLEFYSRASHHLDLTLLRRDFLEALRVHADAVVCSVSEEDVPYIDVLKSALVVLDG</sequence>
<accession>F0YIQ8</accession>